<name>A0A177N979_9GAMM</name>
<proteinExistence type="predicted"/>
<accession>A0A177N979</accession>
<evidence type="ECO:0000313" key="1">
    <source>
        <dbReference type="EMBL" id="OAI14442.1"/>
    </source>
</evidence>
<dbReference type="Proteomes" id="UP000077628">
    <property type="component" value="Unassembled WGS sequence"/>
</dbReference>
<evidence type="ECO:0000313" key="2">
    <source>
        <dbReference type="Proteomes" id="UP000077628"/>
    </source>
</evidence>
<organism evidence="1 2">
    <name type="scientific">Methylomonas koyamae</name>
    <dbReference type="NCBI Taxonomy" id="702114"/>
    <lineage>
        <taxon>Bacteria</taxon>
        <taxon>Pseudomonadati</taxon>
        <taxon>Pseudomonadota</taxon>
        <taxon>Gammaproteobacteria</taxon>
        <taxon>Methylococcales</taxon>
        <taxon>Methylococcaceae</taxon>
        <taxon>Methylomonas</taxon>
    </lineage>
</organism>
<dbReference type="AlphaFoldDB" id="A0A177N979"/>
<gene>
    <name evidence="1" type="ORF">A1355_12475</name>
</gene>
<comment type="caution">
    <text evidence="1">The sequence shown here is derived from an EMBL/GenBank/DDBJ whole genome shotgun (WGS) entry which is preliminary data.</text>
</comment>
<sequence length="67" mass="7350">MVGTSIVMMLPLRWGGGRAISSGYILKIANILNGRPVMAAWSCSVVMPNKSQYNAETRFAEMTWLDG</sequence>
<keyword evidence="2" id="KW-1185">Reference proteome</keyword>
<reference evidence="2" key="1">
    <citation type="submission" date="2016-03" db="EMBL/GenBank/DDBJ databases">
        <authorList>
            <person name="Heylen K."/>
            <person name="De Vos P."/>
            <person name="Vekeman B."/>
        </authorList>
    </citation>
    <scope>NUCLEOTIDE SEQUENCE [LARGE SCALE GENOMIC DNA]</scope>
    <source>
        <strain evidence="2">R-45383</strain>
    </source>
</reference>
<dbReference type="STRING" id="702114.A1355_12475"/>
<dbReference type="EMBL" id="LUUK01000200">
    <property type="protein sequence ID" value="OAI14442.1"/>
    <property type="molecule type" value="Genomic_DNA"/>
</dbReference>
<protein>
    <submittedName>
        <fullName evidence="1">Uncharacterized protein</fullName>
    </submittedName>
</protein>